<dbReference type="AlphaFoldDB" id="X1VBU3"/>
<organism evidence="1">
    <name type="scientific">marine sediment metagenome</name>
    <dbReference type="NCBI Taxonomy" id="412755"/>
    <lineage>
        <taxon>unclassified sequences</taxon>
        <taxon>metagenomes</taxon>
        <taxon>ecological metagenomes</taxon>
    </lineage>
</organism>
<reference evidence="1" key="1">
    <citation type="journal article" date="2014" name="Front. Microbiol.">
        <title>High frequency of phylogenetically diverse reductive dehalogenase-homologous genes in deep subseafloor sedimentary metagenomes.</title>
        <authorList>
            <person name="Kawai M."/>
            <person name="Futagami T."/>
            <person name="Toyoda A."/>
            <person name="Takaki Y."/>
            <person name="Nishi S."/>
            <person name="Hori S."/>
            <person name="Arai W."/>
            <person name="Tsubouchi T."/>
            <person name="Morono Y."/>
            <person name="Uchiyama I."/>
            <person name="Ito T."/>
            <person name="Fujiyama A."/>
            <person name="Inagaki F."/>
            <person name="Takami H."/>
        </authorList>
    </citation>
    <scope>NUCLEOTIDE SEQUENCE</scope>
    <source>
        <strain evidence="1">Expedition CK06-06</strain>
    </source>
</reference>
<evidence type="ECO:0000313" key="1">
    <source>
        <dbReference type="EMBL" id="GAJ11021.1"/>
    </source>
</evidence>
<dbReference type="Gene3D" id="3.40.50.2000">
    <property type="entry name" value="Glycogen Phosphorylase B"/>
    <property type="match status" value="1"/>
</dbReference>
<dbReference type="EMBL" id="BARW01032233">
    <property type="protein sequence ID" value="GAJ11021.1"/>
    <property type="molecule type" value="Genomic_DNA"/>
</dbReference>
<comment type="caution">
    <text evidence="1">The sequence shown here is derived from an EMBL/GenBank/DDBJ whole genome shotgun (WGS) entry which is preliminary data.</text>
</comment>
<name>X1VBU3_9ZZZZ</name>
<protein>
    <submittedName>
        <fullName evidence="1">Uncharacterized protein</fullName>
    </submittedName>
</protein>
<proteinExistence type="predicted"/>
<gene>
    <name evidence="1" type="ORF">S12H4_51067</name>
</gene>
<accession>X1VBU3</accession>
<sequence>MIAVPRQKRFHEVNDDHQVEFARAMSQRGLVTAVYEIDELETALEKVSFVRIPPQRDTRLIGFLDDYISQLAQARHMKDGK</sequence>